<name>A0A0D0ATM5_9AGAM</name>
<dbReference type="EMBL" id="KN835272">
    <property type="protein sequence ID" value="KIK41329.1"/>
    <property type="molecule type" value="Genomic_DNA"/>
</dbReference>
<reference evidence="1 2" key="1">
    <citation type="submission" date="2014-04" db="EMBL/GenBank/DDBJ databases">
        <authorList>
            <consortium name="DOE Joint Genome Institute"/>
            <person name="Kuo A."/>
            <person name="Ruytinx J."/>
            <person name="Rineau F."/>
            <person name="Colpaert J."/>
            <person name="Kohler A."/>
            <person name="Nagy L.G."/>
            <person name="Floudas D."/>
            <person name="Copeland A."/>
            <person name="Barry K.W."/>
            <person name="Cichocki N."/>
            <person name="Veneault-Fourrey C."/>
            <person name="LaButti K."/>
            <person name="Lindquist E.A."/>
            <person name="Lipzen A."/>
            <person name="Lundell T."/>
            <person name="Morin E."/>
            <person name="Murat C."/>
            <person name="Sun H."/>
            <person name="Tunlid A."/>
            <person name="Henrissat B."/>
            <person name="Grigoriev I.V."/>
            <person name="Hibbett D.S."/>
            <person name="Martin F."/>
            <person name="Nordberg H.P."/>
            <person name="Cantor M.N."/>
            <person name="Hua S.X."/>
        </authorList>
    </citation>
    <scope>NUCLEOTIDE SEQUENCE [LARGE SCALE GENOMIC DNA]</scope>
    <source>
        <strain evidence="1 2">UH-Slu-Lm8-n1</strain>
    </source>
</reference>
<dbReference type="OrthoDB" id="10360854at2759"/>
<dbReference type="HOGENOM" id="CLU_1797724_0_0_1"/>
<dbReference type="InParanoid" id="A0A0D0ATM5"/>
<organism evidence="1 2">
    <name type="scientific">Suillus luteus UH-Slu-Lm8-n1</name>
    <dbReference type="NCBI Taxonomy" id="930992"/>
    <lineage>
        <taxon>Eukaryota</taxon>
        <taxon>Fungi</taxon>
        <taxon>Dikarya</taxon>
        <taxon>Basidiomycota</taxon>
        <taxon>Agaricomycotina</taxon>
        <taxon>Agaricomycetes</taxon>
        <taxon>Agaricomycetidae</taxon>
        <taxon>Boletales</taxon>
        <taxon>Suillineae</taxon>
        <taxon>Suillaceae</taxon>
        <taxon>Suillus</taxon>
    </lineage>
</organism>
<evidence type="ECO:0000313" key="2">
    <source>
        <dbReference type="Proteomes" id="UP000054485"/>
    </source>
</evidence>
<protein>
    <submittedName>
        <fullName evidence="1">Uncharacterized protein</fullName>
    </submittedName>
</protein>
<keyword evidence="2" id="KW-1185">Reference proteome</keyword>
<dbReference type="Proteomes" id="UP000054485">
    <property type="component" value="Unassembled WGS sequence"/>
</dbReference>
<reference evidence="2" key="2">
    <citation type="submission" date="2015-01" db="EMBL/GenBank/DDBJ databases">
        <title>Evolutionary Origins and Diversification of the Mycorrhizal Mutualists.</title>
        <authorList>
            <consortium name="DOE Joint Genome Institute"/>
            <consortium name="Mycorrhizal Genomics Consortium"/>
            <person name="Kohler A."/>
            <person name="Kuo A."/>
            <person name="Nagy L.G."/>
            <person name="Floudas D."/>
            <person name="Copeland A."/>
            <person name="Barry K.W."/>
            <person name="Cichocki N."/>
            <person name="Veneault-Fourrey C."/>
            <person name="LaButti K."/>
            <person name="Lindquist E.A."/>
            <person name="Lipzen A."/>
            <person name="Lundell T."/>
            <person name="Morin E."/>
            <person name="Murat C."/>
            <person name="Riley R."/>
            <person name="Ohm R."/>
            <person name="Sun H."/>
            <person name="Tunlid A."/>
            <person name="Henrissat B."/>
            <person name="Grigoriev I.V."/>
            <person name="Hibbett D.S."/>
            <person name="Martin F."/>
        </authorList>
    </citation>
    <scope>NUCLEOTIDE SEQUENCE [LARGE SCALE GENOMIC DNA]</scope>
    <source>
        <strain evidence="2">UH-Slu-Lm8-n1</strain>
    </source>
</reference>
<evidence type="ECO:0000313" key="1">
    <source>
        <dbReference type="EMBL" id="KIK41329.1"/>
    </source>
</evidence>
<dbReference type="AlphaFoldDB" id="A0A0D0ATM5"/>
<accession>A0A0D0ATM5</accession>
<sequence>MISMSRSFTRVALPYSSLFSQSTHEMMLFPGTPTPRNKCTREAFFPPARGPADYCHDRSGGREDPPNHPFTVLAFFYISSPLCCKRSTFRISISSTSRWILTSVEHLLGKNCNSCIIIMLRYALCPIRSNNCQIGIVRSTSSET</sequence>
<proteinExistence type="predicted"/>
<gene>
    <name evidence="1" type="ORF">CY34DRAFT_216385</name>
</gene>